<dbReference type="AlphaFoldDB" id="A0A1F6DYY5"/>
<dbReference type="GO" id="GO:0003677">
    <property type="term" value="F:DNA binding"/>
    <property type="evidence" value="ECO:0007669"/>
    <property type="project" value="UniProtKB-UniRule"/>
</dbReference>
<dbReference type="STRING" id="1798500.A3C21_02870"/>
<dbReference type="Gene3D" id="2.10.260.10">
    <property type="match status" value="1"/>
</dbReference>
<dbReference type="InterPro" id="IPR007159">
    <property type="entry name" value="SpoVT-AbrB_dom"/>
</dbReference>
<evidence type="ECO:0000259" key="2">
    <source>
        <dbReference type="PROSITE" id="PS51740"/>
    </source>
</evidence>
<proteinExistence type="predicted"/>
<dbReference type="PROSITE" id="PS51740">
    <property type="entry name" value="SPOVT_ABRB"/>
    <property type="match status" value="1"/>
</dbReference>
<evidence type="ECO:0000313" key="3">
    <source>
        <dbReference type="EMBL" id="OGG66606.1"/>
    </source>
</evidence>
<name>A0A1F6DYY5_9BACT</name>
<gene>
    <name evidence="3" type="ORF">A3C21_02870</name>
</gene>
<accession>A0A1F6DYY5</accession>
<dbReference type="InterPro" id="IPR037914">
    <property type="entry name" value="SpoVT-AbrB_sf"/>
</dbReference>
<evidence type="ECO:0000313" key="4">
    <source>
        <dbReference type="Proteomes" id="UP000178572"/>
    </source>
</evidence>
<dbReference type="EMBL" id="MFLN01000040">
    <property type="protein sequence ID" value="OGG66606.1"/>
    <property type="molecule type" value="Genomic_DNA"/>
</dbReference>
<dbReference type="SUPFAM" id="SSF89447">
    <property type="entry name" value="AbrB/MazE/MraZ-like"/>
    <property type="match status" value="1"/>
</dbReference>
<protein>
    <recommendedName>
        <fullName evidence="2">SpoVT-AbrB domain-containing protein</fullName>
    </recommendedName>
</protein>
<keyword evidence="1" id="KW-0238">DNA-binding</keyword>
<sequence length="76" mass="8473">MIQKILKIGSSIGITIPKNTAEELGLSAGDTVEFTVNKRQKQILVQPIASFDAELVSWTKQFIERYRPALEALAKK</sequence>
<organism evidence="3 4">
    <name type="scientific">Candidatus Kaiserbacteria bacterium RIFCSPHIGHO2_02_FULL_59_21</name>
    <dbReference type="NCBI Taxonomy" id="1798500"/>
    <lineage>
        <taxon>Bacteria</taxon>
        <taxon>Candidatus Kaiseribacteriota</taxon>
    </lineage>
</organism>
<dbReference type="Proteomes" id="UP000178572">
    <property type="component" value="Unassembled WGS sequence"/>
</dbReference>
<comment type="caution">
    <text evidence="3">The sequence shown here is derived from an EMBL/GenBank/DDBJ whole genome shotgun (WGS) entry which is preliminary data.</text>
</comment>
<reference evidence="3 4" key="1">
    <citation type="journal article" date="2016" name="Nat. Commun.">
        <title>Thousands of microbial genomes shed light on interconnected biogeochemical processes in an aquifer system.</title>
        <authorList>
            <person name="Anantharaman K."/>
            <person name="Brown C.T."/>
            <person name="Hug L.A."/>
            <person name="Sharon I."/>
            <person name="Castelle C.J."/>
            <person name="Probst A.J."/>
            <person name="Thomas B.C."/>
            <person name="Singh A."/>
            <person name="Wilkins M.J."/>
            <person name="Karaoz U."/>
            <person name="Brodie E.L."/>
            <person name="Williams K.H."/>
            <person name="Hubbard S.S."/>
            <person name="Banfield J.F."/>
        </authorList>
    </citation>
    <scope>NUCLEOTIDE SEQUENCE [LARGE SCALE GENOMIC DNA]</scope>
</reference>
<dbReference type="SMART" id="SM00966">
    <property type="entry name" value="SpoVT_AbrB"/>
    <property type="match status" value="1"/>
</dbReference>
<evidence type="ECO:0000256" key="1">
    <source>
        <dbReference type="PROSITE-ProRule" id="PRU01076"/>
    </source>
</evidence>
<dbReference type="Pfam" id="PF04014">
    <property type="entry name" value="MazE_antitoxin"/>
    <property type="match status" value="1"/>
</dbReference>
<feature type="domain" description="SpoVT-AbrB" evidence="2">
    <location>
        <begin position="3"/>
        <end position="50"/>
    </location>
</feature>